<dbReference type="STRING" id="414004.CENSYa_0903"/>
<reference evidence="1 2" key="1">
    <citation type="journal article" date="2006" name="Proc. Natl. Acad. Sci. U.S.A.">
        <title>Genomic analysis of the uncultivated marine crenarchaeote Cenarchaeum symbiosum.</title>
        <authorList>
            <person name="Hallam S.J."/>
            <person name="Konstantinidis K.T."/>
            <person name="Putnam N."/>
            <person name="Schleper C."/>
            <person name="Watanabe Y."/>
            <person name="Sugahara J."/>
            <person name="Preston C."/>
            <person name="de la Torre J."/>
            <person name="Richardson P.M."/>
            <person name="DeLong E.F."/>
        </authorList>
    </citation>
    <scope>NUCLEOTIDE SEQUENCE [LARGE SCALE GENOMIC DNA]</scope>
    <source>
        <strain evidence="2">A</strain>
    </source>
</reference>
<dbReference type="HOGENOM" id="CLU_2204006_0_0_2"/>
<dbReference type="EMBL" id="DP000238">
    <property type="protein sequence ID" value="ABK77535.1"/>
    <property type="molecule type" value="Genomic_DNA"/>
</dbReference>
<organism evidence="1 2">
    <name type="scientific">Cenarchaeum symbiosum (strain A)</name>
    <dbReference type="NCBI Taxonomy" id="414004"/>
    <lineage>
        <taxon>Archaea</taxon>
        <taxon>Nitrososphaerota</taxon>
        <taxon>Candidatus Cenarchaeales</taxon>
        <taxon>Candidatus Cenarchaeaceae</taxon>
        <taxon>Candidatus Cenarchaeum</taxon>
    </lineage>
</organism>
<evidence type="ECO:0000313" key="2">
    <source>
        <dbReference type="Proteomes" id="UP000000758"/>
    </source>
</evidence>
<dbReference type="KEGG" id="csy:CENSYa_0903"/>
<protein>
    <submittedName>
        <fullName evidence="1">Uncharacterized protein</fullName>
    </submittedName>
</protein>
<dbReference type="EnsemblBacteria" id="ABK77535">
    <property type="protein sequence ID" value="ABK77535"/>
    <property type="gene ID" value="CENSYa_0903"/>
</dbReference>
<proteinExistence type="predicted"/>
<keyword evidence="2" id="KW-1185">Reference proteome</keyword>
<evidence type="ECO:0000313" key="1">
    <source>
        <dbReference type="EMBL" id="ABK77535.1"/>
    </source>
</evidence>
<accession>A0RW18</accession>
<sequence>MRRGFRAGGSNQQISQIPPFGGRPFACHACRIYPIPPSVNRPTALGPRAVFMAKQYVYASSVPGQACRISRRMNVPPGSFSRKCFLRLSSINLMRGQTLMQNTSVPF</sequence>
<dbReference type="AlphaFoldDB" id="A0RW18"/>
<name>A0RW18_CENSY</name>
<dbReference type="Proteomes" id="UP000000758">
    <property type="component" value="Chromosome"/>
</dbReference>
<gene>
    <name evidence="1" type="ordered locus">CENSYa_0903</name>
</gene>